<comment type="similarity">
    <text evidence="4">Belongs to the ELP4 family.</text>
</comment>
<protein>
    <recommendedName>
        <fullName evidence="5">Elongator complex protein 4</fullName>
    </recommendedName>
</protein>
<gene>
    <name evidence="10" type="ORF">B0H63DRAFT_124969</name>
</gene>
<evidence type="ECO:0000256" key="9">
    <source>
        <dbReference type="SAM" id="MobiDB-lite"/>
    </source>
</evidence>
<accession>A0AAE0NZY3</accession>
<reference evidence="10" key="1">
    <citation type="journal article" date="2023" name="Mol. Phylogenet. Evol.">
        <title>Genome-scale phylogeny and comparative genomics of the fungal order Sordariales.</title>
        <authorList>
            <person name="Hensen N."/>
            <person name="Bonometti L."/>
            <person name="Westerberg I."/>
            <person name="Brannstrom I.O."/>
            <person name="Guillou S."/>
            <person name="Cros-Aarteil S."/>
            <person name="Calhoun S."/>
            <person name="Haridas S."/>
            <person name="Kuo A."/>
            <person name="Mondo S."/>
            <person name="Pangilinan J."/>
            <person name="Riley R."/>
            <person name="LaButti K."/>
            <person name="Andreopoulos B."/>
            <person name="Lipzen A."/>
            <person name="Chen C."/>
            <person name="Yan M."/>
            <person name="Daum C."/>
            <person name="Ng V."/>
            <person name="Clum A."/>
            <person name="Steindorff A."/>
            <person name="Ohm R.A."/>
            <person name="Martin F."/>
            <person name="Silar P."/>
            <person name="Natvig D.O."/>
            <person name="Lalanne C."/>
            <person name="Gautier V."/>
            <person name="Ament-Velasquez S.L."/>
            <person name="Kruys A."/>
            <person name="Hutchinson M.I."/>
            <person name="Powell A.J."/>
            <person name="Barry K."/>
            <person name="Miller A.N."/>
            <person name="Grigoriev I.V."/>
            <person name="Debuchy R."/>
            <person name="Gladieux P."/>
            <person name="Hiltunen Thoren M."/>
            <person name="Johannesson H."/>
        </authorList>
    </citation>
    <scope>NUCLEOTIDE SEQUENCE</scope>
    <source>
        <strain evidence="10">CBS 232.78</strain>
    </source>
</reference>
<dbReference type="GO" id="GO:0033588">
    <property type="term" value="C:elongator holoenzyme complex"/>
    <property type="evidence" value="ECO:0007669"/>
    <property type="project" value="InterPro"/>
</dbReference>
<feature type="region of interest" description="Disordered" evidence="9">
    <location>
        <begin position="368"/>
        <end position="389"/>
    </location>
</feature>
<comment type="pathway">
    <text evidence="3">tRNA modification; 5-methoxycarbonylmethyl-2-thiouridine-tRNA biosynthesis.</text>
</comment>
<evidence type="ECO:0000256" key="8">
    <source>
        <dbReference type="ARBA" id="ARBA00023242"/>
    </source>
</evidence>
<evidence type="ECO:0000313" key="10">
    <source>
        <dbReference type="EMBL" id="KAK3390873.1"/>
    </source>
</evidence>
<dbReference type="InterPro" id="IPR008728">
    <property type="entry name" value="Elongator_complex_protein_4"/>
</dbReference>
<dbReference type="GO" id="GO:0005737">
    <property type="term" value="C:cytoplasm"/>
    <property type="evidence" value="ECO:0007669"/>
    <property type="project" value="UniProtKB-SubCell"/>
</dbReference>
<dbReference type="EMBL" id="JAULSW010000002">
    <property type="protein sequence ID" value="KAK3390873.1"/>
    <property type="molecule type" value="Genomic_DNA"/>
</dbReference>
<evidence type="ECO:0000256" key="1">
    <source>
        <dbReference type="ARBA" id="ARBA00004123"/>
    </source>
</evidence>
<keyword evidence="11" id="KW-1185">Reference proteome</keyword>
<dbReference type="Proteomes" id="UP001285441">
    <property type="component" value="Unassembled WGS sequence"/>
</dbReference>
<dbReference type="PANTHER" id="PTHR12896:SF1">
    <property type="entry name" value="ELONGATOR COMPLEX PROTEIN 4"/>
    <property type="match status" value="1"/>
</dbReference>
<dbReference type="Pfam" id="PF05625">
    <property type="entry name" value="PAXNEB"/>
    <property type="match status" value="1"/>
</dbReference>
<evidence type="ECO:0000256" key="2">
    <source>
        <dbReference type="ARBA" id="ARBA00004496"/>
    </source>
</evidence>
<evidence type="ECO:0000256" key="5">
    <source>
        <dbReference type="ARBA" id="ARBA00020265"/>
    </source>
</evidence>
<dbReference type="GO" id="GO:0008023">
    <property type="term" value="C:transcription elongation factor complex"/>
    <property type="evidence" value="ECO:0007669"/>
    <property type="project" value="TreeGrafter"/>
</dbReference>
<evidence type="ECO:0000256" key="4">
    <source>
        <dbReference type="ARBA" id="ARBA00007573"/>
    </source>
</evidence>
<reference evidence="10" key="2">
    <citation type="submission" date="2023-06" db="EMBL/GenBank/DDBJ databases">
        <authorList>
            <consortium name="Lawrence Berkeley National Laboratory"/>
            <person name="Haridas S."/>
            <person name="Hensen N."/>
            <person name="Bonometti L."/>
            <person name="Westerberg I."/>
            <person name="Brannstrom I.O."/>
            <person name="Guillou S."/>
            <person name="Cros-Aarteil S."/>
            <person name="Calhoun S."/>
            <person name="Kuo A."/>
            <person name="Mondo S."/>
            <person name="Pangilinan J."/>
            <person name="Riley R."/>
            <person name="LaButti K."/>
            <person name="Andreopoulos B."/>
            <person name="Lipzen A."/>
            <person name="Chen C."/>
            <person name="Yanf M."/>
            <person name="Daum C."/>
            <person name="Ng V."/>
            <person name="Clum A."/>
            <person name="Steindorff A."/>
            <person name="Ohm R."/>
            <person name="Martin F."/>
            <person name="Silar P."/>
            <person name="Natvig D."/>
            <person name="Lalanne C."/>
            <person name="Gautier V."/>
            <person name="Ament-velasquez S.L."/>
            <person name="Kruys A."/>
            <person name="Hutchinson M.I."/>
            <person name="Powell A.J."/>
            <person name="Barry K."/>
            <person name="Miller A.N."/>
            <person name="Grigoriev I.V."/>
            <person name="Debuchy R."/>
            <person name="Gladieux P."/>
            <person name="Thoren M.H."/>
            <person name="Johannesson H."/>
        </authorList>
    </citation>
    <scope>NUCLEOTIDE SEQUENCE</scope>
    <source>
        <strain evidence="10">CBS 232.78</strain>
    </source>
</reference>
<proteinExistence type="inferred from homology"/>
<dbReference type="InterPro" id="IPR027417">
    <property type="entry name" value="P-loop_NTPase"/>
</dbReference>
<comment type="caution">
    <text evidence="10">The sequence shown here is derived from an EMBL/GenBank/DDBJ whole genome shotgun (WGS) entry which is preliminary data.</text>
</comment>
<dbReference type="AlphaFoldDB" id="A0AAE0NZY3"/>
<keyword evidence="6" id="KW-0963">Cytoplasm</keyword>
<dbReference type="PANTHER" id="PTHR12896">
    <property type="entry name" value="PAX6 NEIGHBOR PROTEIN PAXNEB"/>
    <property type="match status" value="1"/>
</dbReference>
<evidence type="ECO:0000256" key="7">
    <source>
        <dbReference type="ARBA" id="ARBA00022694"/>
    </source>
</evidence>
<dbReference type="CDD" id="cd19494">
    <property type="entry name" value="Elp4"/>
    <property type="match status" value="1"/>
</dbReference>
<organism evidence="10 11">
    <name type="scientific">Podospora didyma</name>
    <dbReference type="NCBI Taxonomy" id="330526"/>
    <lineage>
        <taxon>Eukaryota</taxon>
        <taxon>Fungi</taxon>
        <taxon>Dikarya</taxon>
        <taxon>Ascomycota</taxon>
        <taxon>Pezizomycotina</taxon>
        <taxon>Sordariomycetes</taxon>
        <taxon>Sordariomycetidae</taxon>
        <taxon>Sordariales</taxon>
        <taxon>Podosporaceae</taxon>
        <taxon>Podospora</taxon>
    </lineage>
</organism>
<evidence type="ECO:0000256" key="3">
    <source>
        <dbReference type="ARBA" id="ARBA00005043"/>
    </source>
</evidence>
<name>A0AAE0NZY3_9PEZI</name>
<dbReference type="GO" id="GO:0002098">
    <property type="term" value="P:tRNA wobble uridine modification"/>
    <property type="evidence" value="ECO:0007669"/>
    <property type="project" value="InterPro"/>
</dbReference>
<feature type="region of interest" description="Disordered" evidence="9">
    <location>
        <begin position="1"/>
        <end position="48"/>
    </location>
</feature>
<evidence type="ECO:0000313" key="11">
    <source>
        <dbReference type="Proteomes" id="UP001285441"/>
    </source>
</evidence>
<dbReference type="Gene3D" id="3.40.50.300">
    <property type="entry name" value="P-loop containing nucleotide triphosphate hydrolases"/>
    <property type="match status" value="1"/>
</dbReference>
<sequence length="389" mass="41869">MSFTKRHTVLSTPRAGHAAAQARPEKQFPHQLAPGLRPSPVDGRATTSTGTASLDQLLAGHGGLPMGTCLMVEEQGTTDFSGVLLRYYAAEGLVQGHQVHVVGFPPDWKYQLPALAVPDTKSKSTQPAAPPEEKMKIAWRYEALRNADTGVAAVRGDGSIFCHSFDLSKRLSSSSCKGSLFSTPTTGPQTLNSAANSTTSPFKAIIKHLRTMLGASPPTEIHRVVVPNLLHPSMYSSMCSQPAEVLQFLHALRALLRQYSSQLTALITLPTSLFPRRSGSVRWMELLCDGVVELIPLPANPAAAEPSAKKDGRNDEQPQGLLRIHSLPVYHEKGGGGAETSSEFRENLSFSLSASKGLVIKPYSLPPMLAEDDQKEKSPASTIKDGIDF</sequence>
<comment type="subcellular location">
    <subcellularLocation>
        <location evidence="2">Cytoplasm</location>
    </subcellularLocation>
    <subcellularLocation>
        <location evidence="1">Nucleus</location>
    </subcellularLocation>
</comment>
<evidence type="ECO:0000256" key="6">
    <source>
        <dbReference type="ARBA" id="ARBA00022490"/>
    </source>
</evidence>
<keyword evidence="8" id="KW-0539">Nucleus</keyword>
<keyword evidence="7" id="KW-0819">tRNA processing</keyword>